<protein>
    <recommendedName>
        <fullName evidence="1">DUF7745 domain-containing protein</fullName>
    </recommendedName>
</protein>
<evidence type="ECO:0000313" key="3">
    <source>
        <dbReference type="Proteomes" id="UP001058974"/>
    </source>
</evidence>
<dbReference type="Pfam" id="PF24924">
    <property type="entry name" value="DUF7745"/>
    <property type="match status" value="1"/>
</dbReference>
<sequence>MGIGQKVKPKEVVVTLGIPTEDLLSHYKEDRDIQGLKRSYLKGVARTMAGAERQLGQTVWERPNDDELEEFILHGREASHKELLRKVTRAWVKVHVKESKLKTKDTSSQESYTPWVKERVRLIKLPFVIDPYYVPDILDHIPLSIKELDCLKAIIARLEQDKEILEHSIYDATYEKNQKSYDLEQKDK</sequence>
<accession>A0A9D4XXM6</accession>
<feature type="domain" description="DUF7745" evidence="1">
    <location>
        <begin position="51"/>
        <end position="120"/>
    </location>
</feature>
<evidence type="ECO:0000259" key="1">
    <source>
        <dbReference type="Pfam" id="PF24924"/>
    </source>
</evidence>
<dbReference type="EMBL" id="JAMSHJ010000003">
    <property type="protein sequence ID" value="KAI5427969.1"/>
    <property type="molecule type" value="Genomic_DNA"/>
</dbReference>
<reference evidence="2 3" key="1">
    <citation type="journal article" date="2022" name="Nat. Genet.">
        <title>Improved pea reference genome and pan-genome highlight genomic features and evolutionary characteristics.</title>
        <authorList>
            <person name="Yang T."/>
            <person name="Liu R."/>
            <person name="Luo Y."/>
            <person name="Hu S."/>
            <person name="Wang D."/>
            <person name="Wang C."/>
            <person name="Pandey M.K."/>
            <person name="Ge S."/>
            <person name="Xu Q."/>
            <person name="Li N."/>
            <person name="Li G."/>
            <person name="Huang Y."/>
            <person name="Saxena R.K."/>
            <person name="Ji Y."/>
            <person name="Li M."/>
            <person name="Yan X."/>
            <person name="He Y."/>
            <person name="Liu Y."/>
            <person name="Wang X."/>
            <person name="Xiang C."/>
            <person name="Varshney R.K."/>
            <person name="Ding H."/>
            <person name="Gao S."/>
            <person name="Zong X."/>
        </authorList>
    </citation>
    <scope>NUCLEOTIDE SEQUENCE [LARGE SCALE GENOMIC DNA]</scope>
    <source>
        <strain evidence="2 3">cv. Zhongwan 6</strain>
    </source>
</reference>
<gene>
    <name evidence="2" type="ORF">KIW84_033111</name>
</gene>
<proteinExistence type="predicted"/>
<organism evidence="2 3">
    <name type="scientific">Pisum sativum</name>
    <name type="common">Garden pea</name>
    <name type="synonym">Lathyrus oleraceus</name>
    <dbReference type="NCBI Taxonomy" id="3888"/>
    <lineage>
        <taxon>Eukaryota</taxon>
        <taxon>Viridiplantae</taxon>
        <taxon>Streptophyta</taxon>
        <taxon>Embryophyta</taxon>
        <taxon>Tracheophyta</taxon>
        <taxon>Spermatophyta</taxon>
        <taxon>Magnoliopsida</taxon>
        <taxon>eudicotyledons</taxon>
        <taxon>Gunneridae</taxon>
        <taxon>Pentapetalae</taxon>
        <taxon>rosids</taxon>
        <taxon>fabids</taxon>
        <taxon>Fabales</taxon>
        <taxon>Fabaceae</taxon>
        <taxon>Papilionoideae</taxon>
        <taxon>50 kb inversion clade</taxon>
        <taxon>NPAAA clade</taxon>
        <taxon>Hologalegina</taxon>
        <taxon>IRL clade</taxon>
        <taxon>Fabeae</taxon>
        <taxon>Lathyrus</taxon>
    </lineage>
</organism>
<dbReference type="Proteomes" id="UP001058974">
    <property type="component" value="Chromosome 3"/>
</dbReference>
<comment type="caution">
    <text evidence="2">The sequence shown here is derived from an EMBL/GenBank/DDBJ whole genome shotgun (WGS) entry which is preliminary data.</text>
</comment>
<dbReference type="InterPro" id="IPR056647">
    <property type="entry name" value="DUF7745"/>
</dbReference>
<evidence type="ECO:0000313" key="2">
    <source>
        <dbReference type="EMBL" id="KAI5427969.1"/>
    </source>
</evidence>
<dbReference type="Gramene" id="Psat03G0311100-T1">
    <property type="protein sequence ID" value="KAI5427969.1"/>
    <property type="gene ID" value="KIW84_033111"/>
</dbReference>
<keyword evidence="3" id="KW-1185">Reference proteome</keyword>
<name>A0A9D4XXM6_PEA</name>
<dbReference type="AlphaFoldDB" id="A0A9D4XXM6"/>